<dbReference type="PANTHER" id="PTHR45694">
    <property type="entry name" value="GLUTAREDOXIN 2"/>
    <property type="match status" value="1"/>
</dbReference>
<evidence type="ECO:0000256" key="4">
    <source>
        <dbReference type="ARBA" id="ARBA00023157"/>
    </source>
</evidence>
<dbReference type="Gene3D" id="3.40.30.10">
    <property type="entry name" value="Glutaredoxin"/>
    <property type="match status" value="1"/>
</dbReference>
<evidence type="ECO:0000256" key="3">
    <source>
        <dbReference type="ARBA" id="ARBA00022982"/>
    </source>
</evidence>
<dbReference type="SUPFAM" id="SSF52833">
    <property type="entry name" value="Thioredoxin-like"/>
    <property type="match status" value="1"/>
</dbReference>
<dbReference type="InterPro" id="IPR011900">
    <property type="entry name" value="GRX_bact"/>
</dbReference>
<dbReference type="NCBIfam" id="TIGR02181">
    <property type="entry name" value="GRX_bact"/>
    <property type="match status" value="1"/>
</dbReference>
<evidence type="ECO:0000256" key="1">
    <source>
        <dbReference type="ARBA" id="ARBA00007787"/>
    </source>
</evidence>
<dbReference type="InterPro" id="IPR002109">
    <property type="entry name" value="Glutaredoxin"/>
</dbReference>
<evidence type="ECO:0000256" key="2">
    <source>
        <dbReference type="ARBA" id="ARBA00022448"/>
    </source>
</evidence>
<organism evidence="8 9">
    <name type="scientific">Congregibacter brevis</name>
    <dbReference type="NCBI Taxonomy" id="3081201"/>
    <lineage>
        <taxon>Bacteria</taxon>
        <taxon>Pseudomonadati</taxon>
        <taxon>Pseudomonadota</taxon>
        <taxon>Gammaproteobacteria</taxon>
        <taxon>Cellvibrionales</taxon>
        <taxon>Halieaceae</taxon>
        <taxon>Congregibacter</taxon>
    </lineage>
</organism>
<keyword evidence="3 6" id="KW-0249">Electron transport</keyword>
<accession>A0ABZ0IDV6</accession>
<dbReference type="PROSITE" id="PS00195">
    <property type="entry name" value="GLUTAREDOXIN_1"/>
    <property type="match status" value="1"/>
</dbReference>
<feature type="domain" description="Glutaredoxin" evidence="7">
    <location>
        <begin position="5"/>
        <end position="64"/>
    </location>
</feature>
<proteinExistence type="inferred from homology"/>
<dbReference type="PRINTS" id="PR00160">
    <property type="entry name" value="GLUTAREDOXIN"/>
</dbReference>
<evidence type="ECO:0000256" key="5">
    <source>
        <dbReference type="ARBA" id="ARBA00023284"/>
    </source>
</evidence>
<evidence type="ECO:0000259" key="7">
    <source>
        <dbReference type="Pfam" id="PF00462"/>
    </source>
</evidence>
<keyword evidence="9" id="KW-1185">Reference proteome</keyword>
<comment type="function">
    <text evidence="6">Has a glutathione-disulfide oxidoreductase activity in the presence of NADPH and glutathione reductase. Reduces low molecular weight disulfides and proteins.</text>
</comment>
<dbReference type="Pfam" id="PF00462">
    <property type="entry name" value="Glutaredoxin"/>
    <property type="match status" value="1"/>
</dbReference>
<keyword evidence="5 6" id="KW-0676">Redox-active center</keyword>
<dbReference type="InterPro" id="IPR011767">
    <property type="entry name" value="GLR_AS"/>
</dbReference>
<keyword evidence="6" id="KW-0963">Cytoplasm</keyword>
<gene>
    <name evidence="8" type="primary">grxC</name>
    <name evidence="8" type="ORF">R0137_01785</name>
</gene>
<evidence type="ECO:0000313" key="9">
    <source>
        <dbReference type="Proteomes" id="UP001626549"/>
    </source>
</evidence>
<dbReference type="RefSeq" id="WP_407328086.1">
    <property type="nucleotide sequence ID" value="NZ_CP136865.1"/>
</dbReference>
<evidence type="ECO:0000313" key="8">
    <source>
        <dbReference type="EMBL" id="WOJ97315.1"/>
    </source>
</evidence>
<comment type="similarity">
    <text evidence="1 6">Belongs to the glutaredoxin family.</text>
</comment>
<protein>
    <recommendedName>
        <fullName evidence="6">Glutaredoxin</fullName>
    </recommendedName>
</protein>
<evidence type="ECO:0000256" key="6">
    <source>
        <dbReference type="RuleBase" id="RU364065"/>
    </source>
</evidence>
<dbReference type="PROSITE" id="PS51354">
    <property type="entry name" value="GLUTAREDOXIN_2"/>
    <property type="match status" value="1"/>
</dbReference>
<dbReference type="CDD" id="cd03418">
    <property type="entry name" value="GRX_GRXb_1_3_like"/>
    <property type="match status" value="1"/>
</dbReference>
<keyword evidence="4" id="KW-1015">Disulfide bond</keyword>
<dbReference type="InterPro" id="IPR036249">
    <property type="entry name" value="Thioredoxin-like_sf"/>
</dbReference>
<keyword evidence="2 6" id="KW-0813">Transport</keyword>
<sequence>MSADVTLYSTRFCPYCVAAKRLLDAKGVSYRDIPVDGDPELRQQMAAQAGQRTVPQIWIGDSHVGGYTDLAALEQRGLLDNLLSGASNG</sequence>
<dbReference type="Proteomes" id="UP001626549">
    <property type="component" value="Chromosome"/>
</dbReference>
<dbReference type="EMBL" id="CP136865">
    <property type="protein sequence ID" value="WOJ97315.1"/>
    <property type="molecule type" value="Genomic_DNA"/>
</dbReference>
<name>A0ABZ0IDV6_9GAMM</name>
<dbReference type="InterPro" id="IPR014025">
    <property type="entry name" value="Glutaredoxin_subgr"/>
</dbReference>
<reference evidence="8 9" key="1">
    <citation type="submission" date="2023-10" db="EMBL/GenBank/DDBJ databases">
        <title>Two novel species belonging to the OM43/NOR5 clade.</title>
        <authorList>
            <person name="Park M."/>
        </authorList>
    </citation>
    <scope>NUCLEOTIDE SEQUENCE [LARGE SCALE GENOMIC DNA]</scope>
    <source>
        <strain evidence="8 9">IMCC45268</strain>
    </source>
</reference>
<dbReference type="PANTHER" id="PTHR45694:SF18">
    <property type="entry name" value="GLUTAREDOXIN-1-RELATED"/>
    <property type="match status" value="1"/>
</dbReference>